<proteinExistence type="predicted"/>
<dbReference type="RefSeq" id="WP_183573079.1">
    <property type="nucleotide sequence ID" value="NZ_JACHOP010000027.1"/>
</dbReference>
<protein>
    <recommendedName>
        <fullName evidence="3">DUF4926 domain-containing protein</fullName>
    </recommendedName>
</protein>
<comment type="caution">
    <text evidence="1">The sequence shown here is derived from an EMBL/GenBank/DDBJ whole genome shotgun (WGS) entry which is preliminary data.</text>
</comment>
<sequence>MPGLFGTVSLRSDHTAWDGERVPAGASGTVVEILKDGEAYVVDIAEPFDTVATVRATELDVVVDNG</sequence>
<dbReference type="EMBL" id="JACHOP010000027">
    <property type="protein sequence ID" value="MBB5759734.1"/>
    <property type="molecule type" value="Genomic_DNA"/>
</dbReference>
<reference evidence="1 2" key="1">
    <citation type="submission" date="2020-08" db="EMBL/GenBank/DDBJ databases">
        <title>Genomic Encyclopedia of Type Strains, Phase IV (KMG-IV): sequencing the most valuable type-strain genomes for metagenomic binning, comparative biology and taxonomic classification.</title>
        <authorList>
            <person name="Goeker M."/>
        </authorList>
    </citation>
    <scope>NUCLEOTIDE SEQUENCE [LARGE SCALE GENOMIC DNA]</scope>
    <source>
        <strain evidence="1 2">DSM 2163</strain>
    </source>
</reference>
<evidence type="ECO:0000313" key="2">
    <source>
        <dbReference type="Proteomes" id="UP000583454"/>
    </source>
</evidence>
<gene>
    <name evidence="1" type="ORF">HNR00_004468</name>
</gene>
<organism evidence="1 2">
    <name type="scientific">Methylorubrum rhodinum</name>
    <dbReference type="NCBI Taxonomy" id="29428"/>
    <lineage>
        <taxon>Bacteria</taxon>
        <taxon>Pseudomonadati</taxon>
        <taxon>Pseudomonadota</taxon>
        <taxon>Alphaproteobacteria</taxon>
        <taxon>Hyphomicrobiales</taxon>
        <taxon>Methylobacteriaceae</taxon>
        <taxon>Methylorubrum</taxon>
    </lineage>
</organism>
<evidence type="ECO:0000313" key="1">
    <source>
        <dbReference type="EMBL" id="MBB5759734.1"/>
    </source>
</evidence>
<keyword evidence="2" id="KW-1185">Reference proteome</keyword>
<accession>A0A840ZRG7</accession>
<name>A0A840ZRG7_9HYPH</name>
<dbReference type="Proteomes" id="UP000583454">
    <property type="component" value="Unassembled WGS sequence"/>
</dbReference>
<dbReference type="AlphaFoldDB" id="A0A840ZRG7"/>
<evidence type="ECO:0008006" key="3">
    <source>
        <dbReference type="Google" id="ProtNLM"/>
    </source>
</evidence>